<dbReference type="Proteomes" id="UP000010366">
    <property type="component" value="Chromosome"/>
</dbReference>
<dbReference type="STRING" id="1173020.Cha6605_2177"/>
<sequence>MNAKTSSEIDGETHSIEQPTADRTQHKSWFGKLRQAIVTAFEPQEEPIFYKKRDRNGNVYWQAYDPVSNRSLEFGSDDEARHWLDLRMPFR</sequence>
<proteinExistence type="predicted"/>
<accession>K9UFU0</accession>
<dbReference type="KEGG" id="cmp:Cha6605_2177"/>
<evidence type="ECO:0000313" key="3">
    <source>
        <dbReference type="Proteomes" id="UP000010366"/>
    </source>
</evidence>
<name>K9UFU0_CHAP6</name>
<dbReference type="HOGENOM" id="CLU_2421592_0_0_3"/>
<reference evidence="2 3" key="1">
    <citation type="submission" date="2012-05" db="EMBL/GenBank/DDBJ databases">
        <title>Finished chromosome of genome of Chamaesiphon sp. PCC 6605.</title>
        <authorList>
            <consortium name="US DOE Joint Genome Institute"/>
            <person name="Gugger M."/>
            <person name="Coursin T."/>
            <person name="Rippka R."/>
            <person name="Tandeau De Marsac N."/>
            <person name="Huntemann M."/>
            <person name="Wei C.-L."/>
            <person name="Han J."/>
            <person name="Detter J.C."/>
            <person name="Han C."/>
            <person name="Tapia R."/>
            <person name="Chen A."/>
            <person name="Kyrpides N."/>
            <person name="Mavromatis K."/>
            <person name="Markowitz V."/>
            <person name="Szeto E."/>
            <person name="Ivanova N."/>
            <person name="Pagani I."/>
            <person name="Pati A."/>
            <person name="Goodwin L."/>
            <person name="Nordberg H.P."/>
            <person name="Cantor M.N."/>
            <person name="Hua S.X."/>
            <person name="Woyke T."/>
            <person name="Kerfeld C.A."/>
        </authorList>
    </citation>
    <scope>NUCLEOTIDE SEQUENCE [LARGE SCALE GENOMIC DNA]</scope>
    <source>
        <strain evidence="3">ATCC 27169 / PCC 6605</strain>
    </source>
</reference>
<dbReference type="EMBL" id="CP003600">
    <property type="protein sequence ID" value="AFY93261.1"/>
    <property type="molecule type" value="Genomic_DNA"/>
</dbReference>
<keyword evidence="3" id="KW-1185">Reference proteome</keyword>
<organism evidence="2 3">
    <name type="scientific">Chamaesiphon minutus (strain ATCC 27169 / PCC 6605)</name>
    <dbReference type="NCBI Taxonomy" id="1173020"/>
    <lineage>
        <taxon>Bacteria</taxon>
        <taxon>Bacillati</taxon>
        <taxon>Cyanobacteriota</taxon>
        <taxon>Cyanophyceae</taxon>
        <taxon>Gomontiellales</taxon>
        <taxon>Chamaesiphonaceae</taxon>
        <taxon>Chamaesiphon</taxon>
    </lineage>
</organism>
<protein>
    <submittedName>
        <fullName evidence="2">Uncharacterized protein</fullName>
    </submittedName>
</protein>
<evidence type="ECO:0000313" key="2">
    <source>
        <dbReference type="EMBL" id="AFY93261.1"/>
    </source>
</evidence>
<evidence type="ECO:0000256" key="1">
    <source>
        <dbReference type="SAM" id="MobiDB-lite"/>
    </source>
</evidence>
<feature type="region of interest" description="Disordered" evidence="1">
    <location>
        <begin position="1"/>
        <end position="25"/>
    </location>
</feature>
<dbReference type="OrthoDB" id="426136at2"/>
<dbReference type="RefSeq" id="WP_015159416.1">
    <property type="nucleotide sequence ID" value="NC_019697.1"/>
</dbReference>
<dbReference type="AlphaFoldDB" id="K9UFU0"/>
<gene>
    <name evidence="2" type="ORF">Cha6605_2177</name>
</gene>